<proteinExistence type="predicted"/>
<accession>S8AJI5</accession>
<dbReference type="OMA" id="SAKCYAS"/>
<comment type="caution">
    <text evidence="2">The sequence shown here is derived from an EMBL/GenBank/DDBJ whole genome shotgun (WGS) entry which is preliminary data.</text>
</comment>
<evidence type="ECO:0000256" key="1">
    <source>
        <dbReference type="SAM" id="SignalP"/>
    </source>
</evidence>
<evidence type="ECO:0000313" key="3">
    <source>
        <dbReference type="Proteomes" id="UP000015100"/>
    </source>
</evidence>
<name>S8AJI5_DACHA</name>
<dbReference type="HOGENOM" id="CLU_130506_0_0_1"/>
<keyword evidence="3" id="KW-1185">Reference proteome</keyword>
<protein>
    <recommendedName>
        <fullName evidence="4">Carboxylic ester hydrolase</fullName>
    </recommendedName>
</protein>
<keyword evidence="1" id="KW-0732">Signal</keyword>
<evidence type="ECO:0000313" key="2">
    <source>
        <dbReference type="EMBL" id="EPS41291.1"/>
    </source>
</evidence>
<organism evidence="2 3">
    <name type="scientific">Dactylellina haptotyla (strain CBS 200.50)</name>
    <name type="common">Nematode-trapping fungus</name>
    <name type="synonym">Monacrosporium haptotylum</name>
    <dbReference type="NCBI Taxonomy" id="1284197"/>
    <lineage>
        <taxon>Eukaryota</taxon>
        <taxon>Fungi</taxon>
        <taxon>Dikarya</taxon>
        <taxon>Ascomycota</taxon>
        <taxon>Pezizomycotina</taxon>
        <taxon>Orbiliomycetes</taxon>
        <taxon>Orbiliales</taxon>
        <taxon>Orbiliaceae</taxon>
        <taxon>Dactylellina</taxon>
    </lineage>
</organism>
<dbReference type="AlphaFoldDB" id="S8AJI5"/>
<reference evidence="3" key="2">
    <citation type="submission" date="2013-04" db="EMBL/GenBank/DDBJ databases">
        <title>Genomic mechanisms accounting for the adaptation to parasitism in nematode-trapping fungi.</title>
        <authorList>
            <person name="Ahren D.G."/>
        </authorList>
    </citation>
    <scope>NUCLEOTIDE SEQUENCE [LARGE SCALE GENOMIC DNA]</scope>
    <source>
        <strain evidence="3">CBS 200.50</strain>
    </source>
</reference>
<sequence length="170" mass="18543">MQFSTLLLPLLSLAATQASPIIAEDHVISARATANTFQITDFYDSGVPHSVTAYVSFTVTNPVTRLSAKCYASQSIQPTIATTPFPTKCDKPGVAFGFQYYAGLGYALTVLHKRNYDQVADMGIIWVGNDVQTRVNPANPNGNVQYINHTTAFEIPYSSYTQLKKPTTPS</sequence>
<dbReference type="OrthoDB" id="5171460at2759"/>
<reference evidence="2 3" key="1">
    <citation type="journal article" date="2013" name="PLoS Genet.">
        <title>Genomic mechanisms accounting for the adaptation to parasitism in nematode-trapping fungi.</title>
        <authorList>
            <person name="Meerupati T."/>
            <person name="Andersson K.M."/>
            <person name="Friman E."/>
            <person name="Kumar D."/>
            <person name="Tunlid A."/>
            <person name="Ahren D."/>
        </authorList>
    </citation>
    <scope>NUCLEOTIDE SEQUENCE [LARGE SCALE GENOMIC DNA]</scope>
    <source>
        <strain evidence="2 3">CBS 200.50</strain>
    </source>
</reference>
<evidence type="ECO:0008006" key="4">
    <source>
        <dbReference type="Google" id="ProtNLM"/>
    </source>
</evidence>
<feature type="chain" id="PRO_5004560564" description="Carboxylic ester hydrolase" evidence="1">
    <location>
        <begin position="19"/>
        <end position="170"/>
    </location>
</feature>
<feature type="signal peptide" evidence="1">
    <location>
        <begin position="1"/>
        <end position="18"/>
    </location>
</feature>
<dbReference type="EMBL" id="AQGS01000254">
    <property type="protein sequence ID" value="EPS41291.1"/>
    <property type="molecule type" value="Genomic_DNA"/>
</dbReference>
<gene>
    <name evidence="2" type="ORF">H072_4841</name>
</gene>
<dbReference type="Proteomes" id="UP000015100">
    <property type="component" value="Unassembled WGS sequence"/>
</dbReference>